<proteinExistence type="predicted"/>
<sequence>MSKNWMRHFELVLTDNEGKGLVLSEFKATFEIEWNDNKWPSVATVRVYNVASETANRIMGREFSKMKIIAGYDGIAPVVPASEVGKVHEVDPSQVGQTNGANYGVIFSGDIRFTVTGKDNVTDSWVQVQACDGQEAFSKAFISTTLAKGYTVKDVYNELMRALEPYGIVSGTVPEFPSTVFPRGRVLHGTVQQYLDNVANQCGARWQFAYGRVDMLTADMAMHKAVVLNSDTGLVGMPQQTIGGGVNVKCLINPNIRLNGLIQLDQTSIYRAQLSGEQVKQSGSITVDTVNGNQVTTGLAQRQNPASIATDGVYLVRFIIYRGDTRGQEWYMDMACEARGAADVFSSSFMNKQSQE</sequence>
<accession>A0AB35Q4B0</accession>
<dbReference type="Proteomes" id="UP001249822">
    <property type="component" value="Unassembled WGS sequence"/>
</dbReference>
<evidence type="ECO:0000313" key="1">
    <source>
        <dbReference type="EMBL" id="MDS7903389.1"/>
    </source>
</evidence>
<dbReference type="EMBL" id="JAQSKY010000043">
    <property type="protein sequence ID" value="MDS7903389.1"/>
    <property type="molecule type" value="Genomic_DNA"/>
</dbReference>
<evidence type="ECO:0000313" key="2">
    <source>
        <dbReference type="Proteomes" id="UP001249822"/>
    </source>
</evidence>
<gene>
    <name evidence="1" type="ORF">PTQ40_31030</name>
</gene>
<dbReference type="RefSeq" id="WP_088401903.1">
    <property type="nucleotide sequence ID" value="NZ_CP072119.1"/>
</dbReference>
<reference evidence="1" key="2">
    <citation type="submission" date="2023-01" db="EMBL/GenBank/DDBJ databases">
        <authorList>
            <person name="Du H."/>
            <person name="Wan W."/>
        </authorList>
    </citation>
    <scope>NUCLEOTIDE SEQUENCE</scope>
    <source>
        <strain evidence="1">HD1688</strain>
    </source>
</reference>
<dbReference type="AlphaFoldDB" id="A0AB35Q4B0"/>
<name>A0AB35Q4B0_9ENTR</name>
<evidence type="ECO:0008006" key="3">
    <source>
        <dbReference type="Google" id="ProtNLM"/>
    </source>
</evidence>
<protein>
    <recommendedName>
        <fullName evidence="3">Bacteriophage protein</fullName>
    </recommendedName>
</protein>
<organism evidence="1 2">
    <name type="scientific">Klebsiella michiganensis</name>
    <dbReference type="NCBI Taxonomy" id="1134687"/>
    <lineage>
        <taxon>Bacteria</taxon>
        <taxon>Pseudomonadati</taxon>
        <taxon>Pseudomonadota</taxon>
        <taxon>Gammaproteobacteria</taxon>
        <taxon>Enterobacterales</taxon>
        <taxon>Enterobacteriaceae</taxon>
        <taxon>Klebsiella/Raoultella group</taxon>
        <taxon>Klebsiella</taxon>
    </lineage>
</organism>
<reference evidence="1" key="1">
    <citation type="journal article" date="2023" name="Front. Microbiol.">
        <title>Genomic characterization of carbapenem-resistant Klebsiella oxytoca complex in China: a multi-center study.</title>
        <authorList>
            <person name="Wan W."/>
            <person name="Yang X."/>
            <person name="Yu H."/>
            <person name="Wang M."/>
            <person name="Jia W."/>
            <person name="Huang B."/>
            <person name="Qu F."/>
            <person name="Shan B."/>
            <person name="Tang Y.W."/>
            <person name="Chen L."/>
            <person name="Du H."/>
        </authorList>
    </citation>
    <scope>NUCLEOTIDE SEQUENCE</scope>
    <source>
        <strain evidence="1">HD1688</strain>
    </source>
</reference>
<comment type="caution">
    <text evidence="1">The sequence shown here is derived from an EMBL/GenBank/DDBJ whole genome shotgun (WGS) entry which is preliminary data.</text>
</comment>